<sequence>MASHFDRWEKDPFFSAAEEVQESADRMESTYRTWIHALKDTSGSWNCDALRRDLRTTLGTAKWQLEEFDRAVRSSYNSKSADDARDRHHEFFIAIDSQIKKVENSLNESAVSQGKPPLPWVRLDEGEVDELAAFLSGPSTSSAGITHAKVHGVELQIPKWEEAVNQSLPECSENPLHSEDGVRGEAIDEKFLGHRRTASASADIGAWQIALGNDISIKEPAPPPRRIPSYQGLLNAVESVKELKWPKNGYRKLKFNQEAGNTLPRTQPPTRNINTCYERNKSCLDGCDDCYDKQLYGWYGAVQRQLQRSQYYMHYRRPVRIVFSVFLLIFLIDFESTKKKKSFLVDSLLLRFFFISSGLGKSSIDIEFSVPLMLF</sequence>
<comment type="subcellular location">
    <subcellularLocation>
        <location evidence="2">Endomembrane system</location>
        <topology evidence="2">Single-pass type IV membrane protein</topology>
    </subcellularLocation>
</comment>
<accession>A0ABQ7V6D0</accession>
<feature type="domain" description="Syntaxin 6/10/61 N-terminal" evidence="3">
    <location>
        <begin position="11"/>
        <end position="103"/>
    </location>
</feature>
<evidence type="ECO:0000313" key="5">
    <source>
        <dbReference type="Proteomes" id="UP000826656"/>
    </source>
</evidence>
<gene>
    <name evidence="4" type="ORF">KY290_022562</name>
</gene>
<name>A0ABQ7V6D0_SOLTU</name>
<dbReference type="PANTHER" id="PTHR34949:SF6">
    <property type="entry name" value="EXPRESSED PROTEIN"/>
    <property type="match status" value="1"/>
</dbReference>
<keyword evidence="5" id="KW-1185">Reference proteome</keyword>
<dbReference type="InterPro" id="IPR015260">
    <property type="entry name" value="Syntaxin-6/10/61_N"/>
</dbReference>
<dbReference type="SUPFAM" id="SSF47661">
    <property type="entry name" value="t-snare proteins"/>
    <property type="match status" value="1"/>
</dbReference>
<dbReference type="Pfam" id="PF09177">
    <property type="entry name" value="STX6_10_61_N"/>
    <property type="match status" value="1"/>
</dbReference>
<dbReference type="PANTHER" id="PTHR34949">
    <property type="entry name" value="OS05G0443700 PROTEIN"/>
    <property type="match status" value="1"/>
</dbReference>
<dbReference type="Proteomes" id="UP000826656">
    <property type="component" value="Unassembled WGS sequence"/>
</dbReference>
<dbReference type="CDD" id="cd21442">
    <property type="entry name" value="SNARE_NTD_STX6-like"/>
    <property type="match status" value="1"/>
</dbReference>
<reference evidence="4 5" key="1">
    <citation type="journal article" date="2021" name="bioRxiv">
        <title>Chromosome-scale and haplotype-resolved genome assembly of a tetraploid potato cultivar.</title>
        <authorList>
            <person name="Sun H."/>
            <person name="Jiao W.-B."/>
            <person name="Krause K."/>
            <person name="Campoy J.A."/>
            <person name="Goel M."/>
            <person name="Folz-Donahue K."/>
            <person name="Kukat C."/>
            <person name="Huettel B."/>
            <person name="Schneeberger K."/>
        </authorList>
    </citation>
    <scope>NUCLEOTIDE SEQUENCE [LARGE SCALE GENOMIC DNA]</scope>
    <source>
        <strain evidence="4">SolTubOtavaFocal</strain>
        <tissue evidence="4">Leaves</tissue>
    </source>
</reference>
<protein>
    <recommendedName>
        <fullName evidence="3">Syntaxin 6/10/61 N-terminal domain-containing protein</fullName>
    </recommendedName>
</protein>
<keyword evidence="1" id="KW-0653">Protein transport</keyword>
<proteinExistence type="predicted"/>
<dbReference type="EMBL" id="JAIVGD010000015">
    <property type="protein sequence ID" value="KAH0759069.1"/>
    <property type="molecule type" value="Genomic_DNA"/>
</dbReference>
<comment type="caution">
    <text evidence="4">The sequence shown here is derived from an EMBL/GenBank/DDBJ whole genome shotgun (WGS) entry which is preliminary data.</text>
</comment>
<dbReference type="InterPro" id="IPR010989">
    <property type="entry name" value="SNARE"/>
</dbReference>
<organism evidence="4 5">
    <name type="scientific">Solanum tuberosum</name>
    <name type="common">Potato</name>
    <dbReference type="NCBI Taxonomy" id="4113"/>
    <lineage>
        <taxon>Eukaryota</taxon>
        <taxon>Viridiplantae</taxon>
        <taxon>Streptophyta</taxon>
        <taxon>Embryophyta</taxon>
        <taxon>Tracheophyta</taxon>
        <taxon>Spermatophyta</taxon>
        <taxon>Magnoliopsida</taxon>
        <taxon>eudicotyledons</taxon>
        <taxon>Gunneridae</taxon>
        <taxon>Pentapetalae</taxon>
        <taxon>asterids</taxon>
        <taxon>lamiids</taxon>
        <taxon>Solanales</taxon>
        <taxon>Solanaceae</taxon>
        <taxon>Solanoideae</taxon>
        <taxon>Solaneae</taxon>
        <taxon>Solanum</taxon>
    </lineage>
</organism>
<dbReference type="Gene3D" id="1.20.58.90">
    <property type="match status" value="1"/>
</dbReference>
<keyword evidence="1" id="KW-0813">Transport</keyword>
<evidence type="ECO:0000256" key="1">
    <source>
        <dbReference type="ARBA" id="ARBA00022927"/>
    </source>
</evidence>
<evidence type="ECO:0000259" key="3">
    <source>
        <dbReference type="Pfam" id="PF09177"/>
    </source>
</evidence>
<evidence type="ECO:0000313" key="4">
    <source>
        <dbReference type="EMBL" id="KAH0759069.1"/>
    </source>
</evidence>
<evidence type="ECO:0000256" key="2">
    <source>
        <dbReference type="ARBA" id="ARBA00046280"/>
    </source>
</evidence>